<gene>
    <name evidence="3" type="ORF">CRG98_015544</name>
</gene>
<comment type="caution">
    <text evidence="3">The sequence shown here is derived from an EMBL/GenBank/DDBJ whole genome shotgun (WGS) entry which is preliminary data.</text>
</comment>
<accession>A0A2I0K7F6</accession>
<feature type="region of interest" description="Disordered" evidence="1">
    <location>
        <begin position="1"/>
        <end position="28"/>
    </location>
</feature>
<sequence>MADDPDWEGKGSEPLFGDPDPTTEVTCTHRGCQRPWRWGRGRKLAAPTTELIGISKLRSRSIRKLGLPIGNLDPTLEVSSVLCGC</sequence>
<dbReference type="AlphaFoldDB" id="A0A2I0K7F6"/>
<evidence type="ECO:0000313" key="4">
    <source>
        <dbReference type="Proteomes" id="UP000233551"/>
    </source>
</evidence>
<proteinExistence type="predicted"/>
<evidence type="ECO:0000256" key="1">
    <source>
        <dbReference type="SAM" id="MobiDB-lite"/>
    </source>
</evidence>
<dbReference type="GO" id="GO:0043565">
    <property type="term" value="F:sequence-specific DNA binding"/>
    <property type="evidence" value="ECO:0007669"/>
    <property type="project" value="InterPro"/>
</dbReference>
<keyword evidence="4" id="KW-1185">Reference proteome</keyword>
<organism evidence="3 4">
    <name type="scientific">Punica granatum</name>
    <name type="common">Pomegranate</name>
    <dbReference type="NCBI Taxonomy" id="22663"/>
    <lineage>
        <taxon>Eukaryota</taxon>
        <taxon>Viridiplantae</taxon>
        <taxon>Streptophyta</taxon>
        <taxon>Embryophyta</taxon>
        <taxon>Tracheophyta</taxon>
        <taxon>Spermatophyta</taxon>
        <taxon>Magnoliopsida</taxon>
        <taxon>eudicotyledons</taxon>
        <taxon>Gunneridae</taxon>
        <taxon>Pentapetalae</taxon>
        <taxon>rosids</taxon>
        <taxon>malvids</taxon>
        <taxon>Myrtales</taxon>
        <taxon>Lythraceae</taxon>
        <taxon>Punica</taxon>
    </lineage>
</organism>
<reference evidence="3 4" key="1">
    <citation type="submission" date="2017-11" db="EMBL/GenBank/DDBJ databases">
        <title>De-novo sequencing of pomegranate (Punica granatum L.) genome.</title>
        <authorList>
            <person name="Akparov Z."/>
            <person name="Amiraslanov A."/>
            <person name="Hajiyeva S."/>
            <person name="Abbasov M."/>
            <person name="Kaur K."/>
            <person name="Hamwieh A."/>
            <person name="Solovyev V."/>
            <person name="Salamov A."/>
            <person name="Braich B."/>
            <person name="Kosarev P."/>
            <person name="Mahmoud A."/>
            <person name="Hajiyev E."/>
            <person name="Babayeva S."/>
            <person name="Izzatullayeva V."/>
            <person name="Mammadov A."/>
            <person name="Mammadov A."/>
            <person name="Sharifova S."/>
            <person name="Ojaghi J."/>
            <person name="Eynullazada K."/>
            <person name="Bayramov B."/>
            <person name="Abdulazimova A."/>
            <person name="Shahmuradov I."/>
        </authorList>
    </citation>
    <scope>NUCLEOTIDE SEQUENCE [LARGE SCALE GENOMIC DNA]</scope>
    <source>
        <strain evidence="4">cv. AG2017</strain>
        <tissue evidence="3">Leaf</tissue>
    </source>
</reference>
<feature type="domain" description="WRKY" evidence="2">
    <location>
        <begin position="1"/>
        <end position="32"/>
    </location>
</feature>
<evidence type="ECO:0000313" key="3">
    <source>
        <dbReference type="EMBL" id="PKI64100.1"/>
    </source>
</evidence>
<name>A0A2I0K7F6_PUNGR</name>
<dbReference type="GO" id="GO:0003700">
    <property type="term" value="F:DNA-binding transcription factor activity"/>
    <property type="evidence" value="ECO:0007669"/>
    <property type="project" value="InterPro"/>
</dbReference>
<dbReference type="InterPro" id="IPR003657">
    <property type="entry name" value="WRKY_dom"/>
</dbReference>
<protein>
    <recommendedName>
        <fullName evidence="2">WRKY domain-containing protein</fullName>
    </recommendedName>
</protein>
<evidence type="ECO:0000259" key="2">
    <source>
        <dbReference type="PROSITE" id="PS50811"/>
    </source>
</evidence>
<dbReference type="Proteomes" id="UP000233551">
    <property type="component" value="Unassembled WGS sequence"/>
</dbReference>
<dbReference type="EMBL" id="PGOL01000853">
    <property type="protein sequence ID" value="PKI64100.1"/>
    <property type="molecule type" value="Genomic_DNA"/>
</dbReference>
<dbReference type="PROSITE" id="PS50811">
    <property type="entry name" value="WRKY"/>
    <property type="match status" value="1"/>
</dbReference>